<gene>
    <name evidence="3" type="ORF">L0664_01130</name>
</gene>
<protein>
    <submittedName>
        <fullName evidence="3">FAD-binding oxidoreductase</fullName>
    </submittedName>
</protein>
<name>A0ABS9CT97_9RHOB</name>
<proteinExistence type="predicted"/>
<evidence type="ECO:0000313" key="4">
    <source>
        <dbReference type="Proteomes" id="UP001200557"/>
    </source>
</evidence>
<dbReference type="EMBL" id="JAKGAQ010000001">
    <property type="protein sequence ID" value="MCF2869655.1"/>
    <property type="molecule type" value="Genomic_DNA"/>
</dbReference>
<dbReference type="PANTHER" id="PTHR13847:SF287">
    <property type="entry name" value="FAD-DEPENDENT OXIDOREDUCTASE DOMAIN-CONTAINING PROTEIN 1"/>
    <property type="match status" value="1"/>
</dbReference>
<dbReference type="InterPro" id="IPR006076">
    <property type="entry name" value="FAD-dep_OxRdtase"/>
</dbReference>
<keyword evidence="1" id="KW-0560">Oxidoreductase</keyword>
<dbReference type="Gene3D" id="3.50.50.60">
    <property type="entry name" value="FAD/NAD(P)-binding domain"/>
    <property type="match status" value="1"/>
</dbReference>
<evidence type="ECO:0000259" key="2">
    <source>
        <dbReference type="Pfam" id="PF01266"/>
    </source>
</evidence>
<keyword evidence="4" id="KW-1185">Reference proteome</keyword>
<sequence length="357" mass="37926">MIDFLVIGGGIAGTSVGSRLSAHGHVVVLERETALAYHASGRSAAMFEESYGLPSTVELNKASRDYHFTANGGVTSARGLMLIGTNDNTADFDADLKSMHLTEVSLADAHAMFPILNDTVTRVGYDAHAWDLDTDLLVQNFARDVRRAGGEVRTGAEVTAITRTKTGWDVAVGDETLSARNIVNAAGAWVDVVAEMAGIAPIGITPLRRSMARIPAPGGHDMSGWPMLFGPGENWYAKPDAGALIVSPADETPMEPMDAWADDMVLAEGLARYEEHVTEPVTRMLSNWAGLRSFAPDRNLVLGLDAADPTFVWMAGQGGYGFQTAPAASQLVADLVAGDTPQIAPDMVAKMRPGRFG</sequence>
<accession>A0ABS9CT97</accession>
<dbReference type="InterPro" id="IPR036188">
    <property type="entry name" value="FAD/NAD-bd_sf"/>
</dbReference>
<organism evidence="3 4">
    <name type="scientific">Octadecabacter dasysiphoniae</name>
    <dbReference type="NCBI Taxonomy" id="2909341"/>
    <lineage>
        <taxon>Bacteria</taxon>
        <taxon>Pseudomonadati</taxon>
        <taxon>Pseudomonadota</taxon>
        <taxon>Alphaproteobacteria</taxon>
        <taxon>Rhodobacterales</taxon>
        <taxon>Roseobacteraceae</taxon>
        <taxon>Octadecabacter</taxon>
    </lineage>
</organism>
<evidence type="ECO:0000313" key="3">
    <source>
        <dbReference type="EMBL" id="MCF2869655.1"/>
    </source>
</evidence>
<feature type="domain" description="FAD dependent oxidoreductase" evidence="2">
    <location>
        <begin position="3"/>
        <end position="335"/>
    </location>
</feature>
<dbReference type="Pfam" id="PF01266">
    <property type="entry name" value="DAO"/>
    <property type="match status" value="1"/>
</dbReference>
<reference evidence="3 4" key="1">
    <citation type="submission" date="2022-01" db="EMBL/GenBank/DDBJ databases">
        <title>Octadecabacter sp. nov., isolated from a marine alga.</title>
        <authorList>
            <person name="Jin M.S."/>
            <person name="Kim H.M."/>
            <person name="Han D.M."/>
            <person name="Jung J.J."/>
            <person name="Jeon C.O."/>
        </authorList>
    </citation>
    <scope>NUCLEOTIDE SEQUENCE [LARGE SCALE GENOMIC DNA]</scope>
    <source>
        <strain evidence="3 4">G9-8</strain>
    </source>
</reference>
<dbReference type="RefSeq" id="WP_235223786.1">
    <property type="nucleotide sequence ID" value="NZ_JAKGAQ010000001.1"/>
</dbReference>
<dbReference type="SUPFAM" id="SSF51905">
    <property type="entry name" value="FAD/NAD(P)-binding domain"/>
    <property type="match status" value="1"/>
</dbReference>
<comment type="caution">
    <text evidence="3">The sequence shown here is derived from an EMBL/GenBank/DDBJ whole genome shotgun (WGS) entry which is preliminary data.</text>
</comment>
<dbReference type="PANTHER" id="PTHR13847">
    <property type="entry name" value="SARCOSINE DEHYDROGENASE-RELATED"/>
    <property type="match status" value="1"/>
</dbReference>
<evidence type="ECO:0000256" key="1">
    <source>
        <dbReference type="ARBA" id="ARBA00023002"/>
    </source>
</evidence>
<dbReference type="Gene3D" id="3.30.9.10">
    <property type="entry name" value="D-Amino Acid Oxidase, subunit A, domain 2"/>
    <property type="match status" value="1"/>
</dbReference>
<dbReference type="Proteomes" id="UP001200557">
    <property type="component" value="Unassembled WGS sequence"/>
</dbReference>